<dbReference type="InterPro" id="IPR047817">
    <property type="entry name" value="ABC2_TM_bact-type"/>
</dbReference>
<protein>
    <recommendedName>
        <fullName evidence="6">Transport permease protein</fullName>
    </recommendedName>
</protein>
<comment type="subcellular location">
    <subcellularLocation>
        <location evidence="6">Cell membrane</location>
        <topology evidence="6">Multi-pass membrane protein</topology>
    </subcellularLocation>
    <subcellularLocation>
        <location evidence="1">Membrane</location>
        <topology evidence="1">Multi-pass membrane protein</topology>
    </subcellularLocation>
</comment>
<keyword evidence="9" id="KW-1185">Reference proteome</keyword>
<dbReference type="GO" id="GO:0043190">
    <property type="term" value="C:ATP-binding cassette (ABC) transporter complex"/>
    <property type="evidence" value="ECO:0007669"/>
    <property type="project" value="InterPro"/>
</dbReference>
<feature type="transmembrane region" description="Helical" evidence="6">
    <location>
        <begin position="80"/>
        <end position="103"/>
    </location>
</feature>
<feature type="transmembrane region" description="Helical" evidence="6">
    <location>
        <begin position="161"/>
        <end position="181"/>
    </location>
</feature>
<dbReference type="PIRSF" id="PIRSF006648">
    <property type="entry name" value="DrrB"/>
    <property type="match status" value="1"/>
</dbReference>
<keyword evidence="5" id="KW-0046">Antibiotic resistance</keyword>
<dbReference type="GO" id="GO:0046677">
    <property type="term" value="P:response to antibiotic"/>
    <property type="evidence" value="ECO:0007669"/>
    <property type="project" value="UniProtKB-KW"/>
</dbReference>
<feature type="domain" description="ABC transmembrane type-2" evidence="7">
    <location>
        <begin position="44"/>
        <end position="282"/>
    </location>
</feature>
<organism evidence="8 9">
    <name type="scientific">Gordonia oryzae</name>
    <dbReference type="NCBI Taxonomy" id="2487349"/>
    <lineage>
        <taxon>Bacteria</taxon>
        <taxon>Bacillati</taxon>
        <taxon>Actinomycetota</taxon>
        <taxon>Actinomycetes</taxon>
        <taxon>Mycobacteriales</taxon>
        <taxon>Gordoniaceae</taxon>
        <taxon>Gordonia</taxon>
    </lineage>
</organism>
<keyword evidence="6" id="KW-1003">Cell membrane</keyword>
<dbReference type="Pfam" id="PF01061">
    <property type="entry name" value="ABC2_membrane"/>
    <property type="match status" value="1"/>
</dbReference>
<feature type="transmembrane region" description="Helical" evidence="6">
    <location>
        <begin position="49"/>
        <end position="68"/>
    </location>
</feature>
<evidence type="ECO:0000313" key="8">
    <source>
        <dbReference type="EMBL" id="RPA59005.1"/>
    </source>
</evidence>
<evidence type="ECO:0000256" key="5">
    <source>
        <dbReference type="ARBA" id="ARBA00023251"/>
    </source>
</evidence>
<evidence type="ECO:0000256" key="1">
    <source>
        <dbReference type="ARBA" id="ARBA00004141"/>
    </source>
</evidence>
<keyword evidence="6" id="KW-0813">Transport</keyword>
<dbReference type="RefSeq" id="WP_123931191.1">
    <property type="nucleotide sequence ID" value="NZ_JBPSDP010000010.1"/>
</dbReference>
<dbReference type="Proteomes" id="UP000267536">
    <property type="component" value="Unassembled WGS sequence"/>
</dbReference>
<accession>A0A3N4G9S4</accession>
<dbReference type="InterPro" id="IPR051784">
    <property type="entry name" value="Nod_factor_ABC_transporter"/>
</dbReference>
<reference evidence="8 9" key="1">
    <citation type="submission" date="2018-11" db="EMBL/GenBank/DDBJ databases">
        <title>Draft genome sequence of Gordonia sp. RS15-1S isolated from rice stems.</title>
        <authorList>
            <person name="Muangham S."/>
        </authorList>
    </citation>
    <scope>NUCLEOTIDE SEQUENCE [LARGE SCALE GENOMIC DNA]</scope>
    <source>
        <strain evidence="8 9">RS15-1S</strain>
    </source>
</reference>
<dbReference type="OrthoDB" id="9255971at2"/>
<evidence type="ECO:0000256" key="3">
    <source>
        <dbReference type="ARBA" id="ARBA00022989"/>
    </source>
</evidence>
<dbReference type="PROSITE" id="PS51012">
    <property type="entry name" value="ABC_TM2"/>
    <property type="match status" value="1"/>
</dbReference>
<dbReference type="AlphaFoldDB" id="A0A3N4G9S4"/>
<sequence>MSTTSASTTAAARTDRPAIHQTNLAQQTWIMVRRNLIHTRRMPEMLSDVTIQPIMFVVLFAFVFGPAISLGVPGVSYKEYLLPGIMGQTIVFTAFIVATGITADLEKGIVDRFRSLPIRRSSVLVGRSVASLIHSSIGIVVMALTGLIIGWRITTSVAEGAVGFALVLLFGFGMIWFGVLIGSWLRSVEAVNGFMFSILFPITFVSNAFVPTQNMQPWLRAIAEWNPMSALVQAMRVLWGNGPGAAADAAWPMRHPELATLIWAMILTAIFSPFALRNYARRTAD</sequence>
<dbReference type="EMBL" id="RKMH01000010">
    <property type="protein sequence ID" value="RPA59005.1"/>
    <property type="molecule type" value="Genomic_DNA"/>
</dbReference>
<evidence type="ECO:0000256" key="6">
    <source>
        <dbReference type="RuleBase" id="RU361157"/>
    </source>
</evidence>
<dbReference type="PANTHER" id="PTHR43229">
    <property type="entry name" value="NODULATION PROTEIN J"/>
    <property type="match status" value="1"/>
</dbReference>
<feature type="transmembrane region" description="Helical" evidence="6">
    <location>
        <begin position="124"/>
        <end position="149"/>
    </location>
</feature>
<evidence type="ECO:0000313" key="9">
    <source>
        <dbReference type="Proteomes" id="UP000267536"/>
    </source>
</evidence>
<keyword evidence="3 6" id="KW-1133">Transmembrane helix</keyword>
<keyword evidence="4 6" id="KW-0472">Membrane</keyword>
<comment type="caution">
    <text evidence="8">The sequence shown here is derived from an EMBL/GenBank/DDBJ whole genome shotgun (WGS) entry which is preliminary data.</text>
</comment>
<dbReference type="PANTHER" id="PTHR43229:SF2">
    <property type="entry name" value="NODULATION PROTEIN J"/>
    <property type="match status" value="1"/>
</dbReference>
<evidence type="ECO:0000259" key="7">
    <source>
        <dbReference type="PROSITE" id="PS51012"/>
    </source>
</evidence>
<proteinExistence type="inferred from homology"/>
<feature type="transmembrane region" description="Helical" evidence="6">
    <location>
        <begin position="193"/>
        <end position="210"/>
    </location>
</feature>
<dbReference type="InterPro" id="IPR000412">
    <property type="entry name" value="ABC_2_transport"/>
</dbReference>
<feature type="transmembrane region" description="Helical" evidence="6">
    <location>
        <begin position="258"/>
        <end position="276"/>
    </location>
</feature>
<dbReference type="InterPro" id="IPR013525">
    <property type="entry name" value="ABC2_TM"/>
</dbReference>
<dbReference type="GO" id="GO:0140359">
    <property type="term" value="F:ABC-type transporter activity"/>
    <property type="evidence" value="ECO:0007669"/>
    <property type="project" value="InterPro"/>
</dbReference>
<evidence type="ECO:0000256" key="4">
    <source>
        <dbReference type="ARBA" id="ARBA00023136"/>
    </source>
</evidence>
<comment type="similarity">
    <text evidence="6">Belongs to the ABC-2 integral membrane protein family.</text>
</comment>
<keyword evidence="2 6" id="KW-0812">Transmembrane</keyword>
<gene>
    <name evidence="8" type="ORF">EF294_14345</name>
</gene>
<name>A0A3N4G9S4_9ACTN</name>
<evidence type="ECO:0000256" key="2">
    <source>
        <dbReference type="ARBA" id="ARBA00022692"/>
    </source>
</evidence>